<feature type="compositionally biased region" description="Low complexity" evidence="1">
    <location>
        <begin position="179"/>
        <end position="228"/>
    </location>
</feature>
<name>A0A9X3IZI1_9BACT</name>
<dbReference type="AlphaFoldDB" id="A0A9X3IZI1"/>
<keyword evidence="3" id="KW-1185">Reference proteome</keyword>
<evidence type="ECO:0000313" key="3">
    <source>
        <dbReference type="Proteomes" id="UP001150924"/>
    </source>
</evidence>
<protein>
    <submittedName>
        <fullName evidence="2">Uncharacterized protein</fullName>
    </submittedName>
</protein>
<feature type="region of interest" description="Disordered" evidence="1">
    <location>
        <begin position="171"/>
        <end position="237"/>
    </location>
</feature>
<gene>
    <name evidence="2" type="ORF">OV079_29100</name>
</gene>
<evidence type="ECO:0000313" key="2">
    <source>
        <dbReference type="EMBL" id="MCY1009551.1"/>
    </source>
</evidence>
<proteinExistence type="predicted"/>
<reference evidence="2" key="1">
    <citation type="submission" date="2022-11" db="EMBL/GenBank/DDBJ databases">
        <title>Minimal conservation of predation-associated metabolite biosynthetic gene clusters underscores biosynthetic potential of Myxococcota including descriptions for ten novel species: Archangium lansinium sp. nov., Myxococcus landrumus sp. nov., Nannocystis bai.</title>
        <authorList>
            <person name="Ahearne A."/>
            <person name="Stevens C."/>
            <person name="Phillips K."/>
        </authorList>
    </citation>
    <scope>NUCLEOTIDE SEQUENCE</scope>
    <source>
        <strain evidence="2">Na p29</strain>
    </source>
</reference>
<comment type="caution">
    <text evidence="2">The sequence shown here is derived from an EMBL/GenBank/DDBJ whole genome shotgun (WGS) entry which is preliminary data.</text>
</comment>
<evidence type="ECO:0000256" key="1">
    <source>
        <dbReference type="SAM" id="MobiDB-lite"/>
    </source>
</evidence>
<accession>A0A9X3IZI1</accession>
<dbReference type="RefSeq" id="WP_267772216.1">
    <property type="nucleotide sequence ID" value="NZ_JAPNKE010000002.1"/>
</dbReference>
<dbReference type="Proteomes" id="UP001150924">
    <property type="component" value="Unassembled WGS sequence"/>
</dbReference>
<sequence length="237" mass="25352">MFDRATLEVMHGYVATFASASVKTQDDKDGKAGKAGDDDDECRCQMYISPMSFRVQRENVAGRADRIHQYDGDGLLLASFPSKDLESISLTSFFIRDHSRSRDTATLLDNLFEGEGQGQALVDTLLPLVRMLPNGGLAASAVIGLLPDVARLIARVLKNRRDAVKIYADGSLNFATPPGRSTAPRSGARAGATRATSTPRGTSAPRATRTRRCTASPSRSRSRSGSGSPDHQGPGTP</sequence>
<organism evidence="2 3">
    <name type="scientific">Nannocystis pusilla</name>
    <dbReference type="NCBI Taxonomy" id="889268"/>
    <lineage>
        <taxon>Bacteria</taxon>
        <taxon>Pseudomonadati</taxon>
        <taxon>Myxococcota</taxon>
        <taxon>Polyangia</taxon>
        <taxon>Nannocystales</taxon>
        <taxon>Nannocystaceae</taxon>
        <taxon>Nannocystis</taxon>
    </lineage>
</organism>
<dbReference type="EMBL" id="JAPNKE010000002">
    <property type="protein sequence ID" value="MCY1009551.1"/>
    <property type="molecule type" value="Genomic_DNA"/>
</dbReference>